<dbReference type="SUPFAM" id="SSF102405">
    <property type="entry name" value="MCP/YpsA-like"/>
    <property type="match status" value="1"/>
</dbReference>
<dbReference type="GO" id="GO:0009294">
    <property type="term" value="P:DNA-mediated transformation"/>
    <property type="evidence" value="ECO:0007669"/>
    <property type="project" value="InterPro"/>
</dbReference>
<dbReference type="RefSeq" id="WP_130842381.1">
    <property type="nucleotide sequence ID" value="NZ_SIJL01000012.1"/>
</dbReference>
<dbReference type="InterPro" id="IPR041614">
    <property type="entry name" value="DprA_WH"/>
</dbReference>
<dbReference type="NCBIfam" id="TIGR00732">
    <property type="entry name" value="dprA"/>
    <property type="match status" value="1"/>
</dbReference>
<reference evidence="4 5" key="1">
    <citation type="submission" date="2019-02" db="EMBL/GenBank/DDBJ databases">
        <title>Thermus sp. a novel from hot spring.</title>
        <authorList>
            <person name="Zhao Z."/>
        </authorList>
    </citation>
    <scope>NUCLEOTIDE SEQUENCE [LARGE SCALE GENOMIC DNA]</scope>
    <source>
        <strain evidence="4 5">CFH 72773T</strain>
    </source>
</reference>
<dbReference type="InterPro" id="IPR003488">
    <property type="entry name" value="DprA"/>
</dbReference>
<evidence type="ECO:0000313" key="5">
    <source>
        <dbReference type="Proteomes" id="UP000292858"/>
    </source>
</evidence>
<evidence type="ECO:0000259" key="2">
    <source>
        <dbReference type="Pfam" id="PF02481"/>
    </source>
</evidence>
<dbReference type="AlphaFoldDB" id="A0A4Q9AZY1"/>
<proteinExistence type="inferred from homology"/>
<dbReference type="EMBL" id="SIJL01000012">
    <property type="protein sequence ID" value="TBH17445.1"/>
    <property type="molecule type" value="Genomic_DNA"/>
</dbReference>
<sequence length="333" mass="35456">MDPLALALLPGVGPKRLLELLAAEDPLVALRERFPQAAAGLSQAEERARGERERAEALGVRLLGLWEEGFPEGLRRLPQPPTHLYLKGELPEEGKAVALVGTRRASPWALAFARRLARELAGAGLGVVSGLARGIDREAHLGALEGGGRTLGVLGSALDRVYPPEHQALAERMDLLSEFPFGTEPRAEFFPRRNRLIAGLVRAVVVVEAPLASGALITARYALELGKEVLAVPGRPTDANSLGANRLIQDGAYPVLSAEDALSYLGFSGRPKEAVALSGEEERLYALLRQGEALPEDLAQALGLPPERVLSLLTLLELKGLAQALPGGRYGAT</sequence>
<dbReference type="Pfam" id="PF02481">
    <property type="entry name" value="DNA_processg_A"/>
    <property type="match status" value="1"/>
</dbReference>
<organism evidence="4 5">
    <name type="scientific">Thermus thermamylovorans</name>
    <dbReference type="NCBI Taxonomy" id="2509362"/>
    <lineage>
        <taxon>Bacteria</taxon>
        <taxon>Thermotogati</taxon>
        <taxon>Deinococcota</taxon>
        <taxon>Deinococci</taxon>
        <taxon>Thermales</taxon>
        <taxon>Thermaceae</taxon>
        <taxon>Thermus</taxon>
    </lineage>
</organism>
<name>A0A4Q9AZY1_9DEIN</name>
<comment type="caution">
    <text evidence="4">The sequence shown here is derived from an EMBL/GenBank/DDBJ whole genome shotgun (WGS) entry which is preliminary data.</text>
</comment>
<dbReference type="Pfam" id="PF17782">
    <property type="entry name" value="WHD_DprA"/>
    <property type="match status" value="1"/>
</dbReference>
<dbReference type="PANTHER" id="PTHR43022:SF1">
    <property type="entry name" value="PROTEIN SMF"/>
    <property type="match status" value="1"/>
</dbReference>
<dbReference type="Proteomes" id="UP000292858">
    <property type="component" value="Unassembled WGS sequence"/>
</dbReference>
<evidence type="ECO:0000259" key="3">
    <source>
        <dbReference type="Pfam" id="PF17782"/>
    </source>
</evidence>
<evidence type="ECO:0000313" key="4">
    <source>
        <dbReference type="EMBL" id="TBH17445.1"/>
    </source>
</evidence>
<accession>A0A4Q9AZY1</accession>
<evidence type="ECO:0000256" key="1">
    <source>
        <dbReference type="ARBA" id="ARBA00006525"/>
    </source>
</evidence>
<comment type="similarity">
    <text evidence="1">Belongs to the DprA/Smf family.</text>
</comment>
<dbReference type="Gene3D" id="1.10.10.10">
    <property type="entry name" value="Winged helix-like DNA-binding domain superfamily/Winged helix DNA-binding domain"/>
    <property type="match status" value="1"/>
</dbReference>
<dbReference type="InterPro" id="IPR036388">
    <property type="entry name" value="WH-like_DNA-bd_sf"/>
</dbReference>
<dbReference type="Gene3D" id="3.40.50.450">
    <property type="match status" value="1"/>
</dbReference>
<feature type="domain" description="Smf/DprA SLOG" evidence="2">
    <location>
        <begin position="63"/>
        <end position="264"/>
    </location>
</feature>
<protein>
    <submittedName>
        <fullName evidence="4">DNA-protecting protein DprA</fullName>
    </submittedName>
</protein>
<dbReference type="InterPro" id="IPR057666">
    <property type="entry name" value="DrpA_SLOG"/>
</dbReference>
<gene>
    <name evidence="4" type="primary">dprA</name>
    <name evidence="4" type="ORF">ETP66_09420</name>
</gene>
<feature type="domain" description="DprA winged helix" evidence="3">
    <location>
        <begin position="271"/>
        <end position="328"/>
    </location>
</feature>
<dbReference type="OrthoDB" id="9785707at2"/>
<keyword evidence="5" id="KW-1185">Reference proteome</keyword>
<dbReference type="PANTHER" id="PTHR43022">
    <property type="entry name" value="PROTEIN SMF"/>
    <property type="match status" value="1"/>
</dbReference>